<dbReference type="PROSITE" id="PS01360">
    <property type="entry name" value="ZF_MYND_1"/>
    <property type="match status" value="1"/>
</dbReference>
<keyword evidence="1" id="KW-0479">Metal-binding</keyword>
<dbReference type="GO" id="GO:0008270">
    <property type="term" value="F:zinc ion binding"/>
    <property type="evidence" value="ECO:0007669"/>
    <property type="project" value="UniProtKB-KW"/>
</dbReference>
<dbReference type="Gene3D" id="6.10.140.2220">
    <property type="match status" value="1"/>
</dbReference>
<reference evidence="6" key="1">
    <citation type="submission" date="2020-05" db="EMBL/GenBank/DDBJ databases">
        <title>Mycena genomes resolve the evolution of fungal bioluminescence.</title>
        <authorList>
            <person name="Tsai I.J."/>
        </authorList>
    </citation>
    <scope>NUCLEOTIDE SEQUENCE</scope>
    <source>
        <strain evidence="6">160909Yilan</strain>
    </source>
</reference>
<comment type="caution">
    <text evidence="6">The sequence shown here is derived from an EMBL/GenBank/DDBJ whole genome shotgun (WGS) entry which is preliminary data.</text>
</comment>
<evidence type="ECO:0000313" key="6">
    <source>
        <dbReference type="EMBL" id="KAF7361504.1"/>
    </source>
</evidence>
<accession>A0A8H6YNC7</accession>
<dbReference type="GO" id="GO:0005634">
    <property type="term" value="C:nucleus"/>
    <property type="evidence" value="ECO:0007669"/>
    <property type="project" value="TreeGrafter"/>
</dbReference>
<dbReference type="PANTHER" id="PTHR10237:SF15">
    <property type="entry name" value="LD37257P"/>
    <property type="match status" value="1"/>
</dbReference>
<evidence type="ECO:0000256" key="2">
    <source>
        <dbReference type="ARBA" id="ARBA00022771"/>
    </source>
</evidence>
<evidence type="ECO:0000313" key="7">
    <source>
        <dbReference type="Proteomes" id="UP000623467"/>
    </source>
</evidence>
<dbReference type="InterPro" id="IPR002893">
    <property type="entry name" value="Znf_MYND"/>
</dbReference>
<evidence type="ECO:0000256" key="1">
    <source>
        <dbReference type="ARBA" id="ARBA00022723"/>
    </source>
</evidence>
<sequence length="290" mass="32413">MPTVSNLQTTNIPGFDNPLTSFEISLDDSPQDSGGNKSWRGVQLINSAGNGYGPHATTFGDIADKIPSKPSLKKSCEKCGKRPDQEGMGYSCCSSCKIARYCSRECQTTHWKEHKRLCQSRVKYVDIERDYAAKALRDNKPFVSQASLRKWYYDNVDIVDYAIVQALELYKGRARGLRRTHAVVFSLTGGNKDAATPVAASDISFSDAEAVSFTDLARPDTLEISPVYLNSLGSGSRIILIFVPNRNGDLILIESHDLPLDEEWAAMEKDDMWRMHIRMRDVAQMMNKSD</sequence>
<name>A0A8H6YNC7_9AGAR</name>
<protein>
    <submittedName>
        <fullName evidence="6">MYND-type domain-containing protein</fullName>
    </submittedName>
</protein>
<dbReference type="SUPFAM" id="SSF144232">
    <property type="entry name" value="HIT/MYND zinc finger-like"/>
    <property type="match status" value="1"/>
</dbReference>
<dbReference type="InterPro" id="IPR024119">
    <property type="entry name" value="TF_DEAF-1"/>
</dbReference>
<keyword evidence="7" id="KW-1185">Reference proteome</keyword>
<dbReference type="EMBL" id="JACAZH010000008">
    <property type="protein sequence ID" value="KAF7361504.1"/>
    <property type="molecule type" value="Genomic_DNA"/>
</dbReference>
<gene>
    <name evidence="6" type="ORF">MSAN_01184000</name>
</gene>
<dbReference type="GO" id="GO:0000981">
    <property type="term" value="F:DNA-binding transcription factor activity, RNA polymerase II-specific"/>
    <property type="evidence" value="ECO:0007669"/>
    <property type="project" value="TreeGrafter"/>
</dbReference>
<evidence type="ECO:0000256" key="3">
    <source>
        <dbReference type="ARBA" id="ARBA00022833"/>
    </source>
</evidence>
<organism evidence="6 7">
    <name type="scientific">Mycena sanguinolenta</name>
    <dbReference type="NCBI Taxonomy" id="230812"/>
    <lineage>
        <taxon>Eukaryota</taxon>
        <taxon>Fungi</taxon>
        <taxon>Dikarya</taxon>
        <taxon>Basidiomycota</taxon>
        <taxon>Agaricomycotina</taxon>
        <taxon>Agaricomycetes</taxon>
        <taxon>Agaricomycetidae</taxon>
        <taxon>Agaricales</taxon>
        <taxon>Marasmiineae</taxon>
        <taxon>Mycenaceae</taxon>
        <taxon>Mycena</taxon>
    </lineage>
</organism>
<dbReference type="Proteomes" id="UP000623467">
    <property type="component" value="Unassembled WGS sequence"/>
</dbReference>
<dbReference type="OrthoDB" id="432970at2759"/>
<dbReference type="AlphaFoldDB" id="A0A8H6YNC7"/>
<proteinExistence type="predicted"/>
<dbReference type="Pfam" id="PF01753">
    <property type="entry name" value="zf-MYND"/>
    <property type="match status" value="1"/>
</dbReference>
<dbReference type="PANTHER" id="PTHR10237">
    <property type="entry name" value="DEFORMED EPIDERMAL AUTOREGULATORY FACTOR 1 HOMOLOG SUPPRESSIN"/>
    <property type="match status" value="1"/>
</dbReference>
<keyword evidence="2 4" id="KW-0863">Zinc-finger</keyword>
<evidence type="ECO:0000259" key="5">
    <source>
        <dbReference type="PROSITE" id="PS50865"/>
    </source>
</evidence>
<keyword evidence="3" id="KW-0862">Zinc</keyword>
<dbReference type="PROSITE" id="PS50865">
    <property type="entry name" value="ZF_MYND_2"/>
    <property type="match status" value="1"/>
</dbReference>
<evidence type="ECO:0000256" key="4">
    <source>
        <dbReference type="PROSITE-ProRule" id="PRU00134"/>
    </source>
</evidence>
<feature type="domain" description="MYND-type" evidence="5">
    <location>
        <begin position="76"/>
        <end position="118"/>
    </location>
</feature>